<comment type="caution">
    <text evidence="2">The sequence shown here is derived from an EMBL/GenBank/DDBJ whole genome shotgun (WGS) entry which is preliminary data.</text>
</comment>
<dbReference type="Pfam" id="PF03476">
    <property type="entry name" value="MOSC_N"/>
    <property type="match status" value="1"/>
</dbReference>
<dbReference type="Pfam" id="PF03473">
    <property type="entry name" value="MOSC"/>
    <property type="match status" value="1"/>
</dbReference>
<accession>A0A9P8QJL4</accession>
<protein>
    <recommendedName>
        <fullName evidence="1">MOSC domain-containing protein</fullName>
    </recommendedName>
</protein>
<dbReference type="InterPro" id="IPR005303">
    <property type="entry name" value="MOCOS_middle"/>
</dbReference>
<organism evidence="2 3">
    <name type="scientific">Trichoderma cornu-damae</name>
    <dbReference type="NCBI Taxonomy" id="654480"/>
    <lineage>
        <taxon>Eukaryota</taxon>
        <taxon>Fungi</taxon>
        <taxon>Dikarya</taxon>
        <taxon>Ascomycota</taxon>
        <taxon>Pezizomycotina</taxon>
        <taxon>Sordariomycetes</taxon>
        <taxon>Hypocreomycetidae</taxon>
        <taxon>Hypocreales</taxon>
        <taxon>Hypocreaceae</taxon>
        <taxon>Trichoderma</taxon>
    </lineage>
</organism>
<dbReference type="PANTHER" id="PTHR14237">
    <property type="entry name" value="MOLYBDOPTERIN COFACTOR SULFURASE MOSC"/>
    <property type="match status" value="1"/>
</dbReference>
<dbReference type="InterPro" id="IPR005302">
    <property type="entry name" value="MoCF_Sase_C"/>
</dbReference>
<sequence>MKVTAIWVYPIKALRGVPLRSAHLGPQGVEYDRRFMLCKVDEDGRLSKIQLDRYPACSRFAQEIVGDEIRVRYQPPEEPLVPSRPQQAVVLRVPLDPDASGLDRQVVNLHQGLVNAYRMGPRFDEWFTACFGFRAALLYIGGERRPVLGTFSPRSQPAAVAAPPASDGWLSRLNGYAWGGRDQHQPGPEPDWLAFSDVAAYLVVSEKSLGNVNARLSGGGADAVKFRPNIVVDGEGEFDEDFWAELSIGGRPTLALTKMCTRCTSLNVDYQTGRFGEGEEGALLKKLMSDRRVDMGSKWAPVFGKYGFLVGDLDGVDISVGDEVVVTKRTAERPVSDWPYKDAKAARFYRYS</sequence>
<gene>
    <name evidence="2" type="ORF">Trco_003878</name>
</gene>
<dbReference type="InterPro" id="IPR011037">
    <property type="entry name" value="Pyrv_Knase-like_insert_dom_sf"/>
</dbReference>
<dbReference type="SUPFAM" id="SSF141673">
    <property type="entry name" value="MOSC N-terminal domain-like"/>
    <property type="match status" value="1"/>
</dbReference>
<dbReference type="PANTHER" id="PTHR14237:SF34">
    <property type="entry name" value="MOSC DOMAIN PROTEIN (AFU_ORTHOLOGUE AFUA_2G07820)"/>
    <property type="match status" value="1"/>
</dbReference>
<dbReference type="GO" id="GO:0030151">
    <property type="term" value="F:molybdenum ion binding"/>
    <property type="evidence" value="ECO:0007669"/>
    <property type="project" value="InterPro"/>
</dbReference>
<keyword evidence="3" id="KW-1185">Reference proteome</keyword>
<dbReference type="EMBL" id="JAIWOZ010000003">
    <property type="protein sequence ID" value="KAH6607565.1"/>
    <property type="molecule type" value="Genomic_DNA"/>
</dbReference>
<evidence type="ECO:0000259" key="1">
    <source>
        <dbReference type="PROSITE" id="PS51340"/>
    </source>
</evidence>
<dbReference type="GO" id="GO:0003824">
    <property type="term" value="F:catalytic activity"/>
    <property type="evidence" value="ECO:0007669"/>
    <property type="project" value="InterPro"/>
</dbReference>
<reference evidence="2" key="1">
    <citation type="submission" date="2021-08" db="EMBL/GenBank/DDBJ databases">
        <title>Chromosome-Level Trichoderma cornu-damae using Hi-C Data.</title>
        <authorList>
            <person name="Kim C.S."/>
        </authorList>
    </citation>
    <scope>NUCLEOTIDE SEQUENCE</scope>
    <source>
        <strain evidence="2">KA19-0412C</strain>
    </source>
</reference>
<dbReference type="GO" id="GO:0030170">
    <property type="term" value="F:pyridoxal phosphate binding"/>
    <property type="evidence" value="ECO:0007669"/>
    <property type="project" value="InterPro"/>
</dbReference>
<feature type="domain" description="MOSC" evidence="1">
    <location>
        <begin position="171"/>
        <end position="327"/>
    </location>
</feature>
<proteinExistence type="predicted"/>
<dbReference type="PROSITE" id="PS51340">
    <property type="entry name" value="MOSC"/>
    <property type="match status" value="1"/>
</dbReference>
<dbReference type="AlphaFoldDB" id="A0A9P8QJL4"/>
<evidence type="ECO:0000313" key="3">
    <source>
        <dbReference type="Proteomes" id="UP000827724"/>
    </source>
</evidence>
<dbReference type="Proteomes" id="UP000827724">
    <property type="component" value="Unassembled WGS sequence"/>
</dbReference>
<dbReference type="OrthoDB" id="17255at2759"/>
<evidence type="ECO:0000313" key="2">
    <source>
        <dbReference type="EMBL" id="KAH6607565.1"/>
    </source>
</evidence>
<name>A0A9P8QJL4_9HYPO</name>
<dbReference type="SUPFAM" id="SSF50800">
    <property type="entry name" value="PK beta-barrel domain-like"/>
    <property type="match status" value="1"/>
</dbReference>